<comment type="caution">
    <text evidence="4">The sequence shown here is derived from an EMBL/GenBank/DDBJ whole genome shotgun (WGS) entry which is preliminary data.</text>
</comment>
<evidence type="ECO:0000313" key="5">
    <source>
        <dbReference type="Proteomes" id="UP001202180"/>
    </source>
</evidence>
<accession>A0ABT0HS58</accession>
<feature type="chain" id="PRO_5046152923" evidence="1">
    <location>
        <begin position="23"/>
        <end position="503"/>
    </location>
</feature>
<keyword evidence="1" id="KW-0732">Signal</keyword>
<evidence type="ECO:0000259" key="2">
    <source>
        <dbReference type="Pfam" id="PF16116"/>
    </source>
</evidence>
<keyword evidence="5" id="KW-1185">Reference proteome</keyword>
<evidence type="ECO:0000256" key="1">
    <source>
        <dbReference type="SAM" id="SignalP"/>
    </source>
</evidence>
<dbReference type="InterPro" id="IPR032379">
    <property type="entry name" value="DUF4874"/>
</dbReference>
<reference evidence="4 5" key="1">
    <citation type="submission" date="2022-04" db="EMBL/GenBank/DDBJ databases">
        <title>Spirosoma sp. strain RP8 genome sequencing and assembly.</title>
        <authorList>
            <person name="Jung Y."/>
        </authorList>
    </citation>
    <scope>NUCLEOTIDE SEQUENCE [LARGE SCALE GENOMIC DNA]</scope>
    <source>
        <strain evidence="4 5">RP8</strain>
    </source>
</reference>
<evidence type="ECO:0000259" key="3">
    <source>
        <dbReference type="Pfam" id="PF16173"/>
    </source>
</evidence>
<proteinExistence type="predicted"/>
<feature type="domain" description="DUF4874" evidence="3">
    <location>
        <begin position="38"/>
        <end position="233"/>
    </location>
</feature>
<protein>
    <submittedName>
        <fullName evidence="4">DUF4832 domain-containing protein</fullName>
    </submittedName>
</protein>
<sequence length="503" mass="56916">MKNRSKLFLLSVLLVLFQPSFAQTKRIIYKESLQDFPNPERGFYIPFGTSTEEFKPLDKDVLLSYRRQPQQPGKASYSFFCSLIYRAYRLERFKKSPIDADFLQKIQNDFNTARSAGIKLILRFSYTDKTHTGDCPDEYKICPPYGDASKPVVLAHIAQLKPLLTKNADVIAVLQMGFIGIWGENYFTDYFGDASMNQLGVIPDSSWHDRNEVLTALLNALPSDRMVQVRTPQIKQRFVKGPNAPVTTLAMSEKEAYSQSAIARVGFHNDCFLASADDYGTFYDYGNSSSKRGPANETLRRYFEQDSHYTAIGGETCDDAFSPQNDCAPVGRAEQEMAAMHYSYLNAAYNNTVNNDWQSDGCMAKIRRNLGYRFVLEEAVLPTKARRGQSITCQINVKNVGYASPYNPRPLQLILRHKGTGALTVLASQTDVRKWFSGPIRWQESFSLPAKLQSGQYELLLNLPDAYASLANRPEYSVRLANETVWEPATGYNRLNHTLTVEP</sequence>
<name>A0ABT0HS58_9BACT</name>
<dbReference type="Pfam" id="PF16173">
    <property type="entry name" value="DUF4874"/>
    <property type="match status" value="1"/>
</dbReference>
<dbReference type="EMBL" id="JALPRF010000005">
    <property type="protein sequence ID" value="MCK8495014.1"/>
    <property type="molecule type" value="Genomic_DNA"/>
</dbReference>
<organism evidence="4 5">
    <name type="scientific">Spirosoma liriopis</name>
    <dbReference type="NCBI Taxonomy" id="2937440"/>
    <lineage>
        <taxon>Bacteria</taxon>
        <taxon>Pseudomonadati</taxon>
        <taxon>Bacteroidota</taxon>
        <taxon>Cytophagia</taxon>
        <taxon>Cytophagales</taxon>
        <taxon>Cytophagaceae</taxon>
        <taxon>Spirosoma</taxon>
    </lineage>
</organism>
<gene>
    <name evidence="4" type="ORF">M0L20_24295</name>
</gene>
<dbReference type="RefSeq" id="WP_248479668.1">
    <property type="nucleotide sequence ID" value="NZ_JALPRF010000005.1"/>
</dbReference>
<evidence type="ECO:0000313" key="4">
    <source>
        <dbReference type="EMBL" id="MCK8495014.1"/>
    </source>
</evidence>
<dbReference type="Pfam" id="PF16116">
    <property type="entry name" value="DUF4832"/>
    <property type="match status" value="1"/>
</dbReference>
<dbReference type="Proteomes" id="UP001202180">
    <property type="component" value="Unassembled WGS sequence"/>
</dbReference>
<feature type="signal peptide" evidence="1">
    <location>
        <begin position="1"/>
        <end position="22"/>
    </location>
</feature>
<dbReference type="InterPro" id="IPR032267">
    <property type="entry name" value="DUF4832"/>
</dbReference>
<feature type="domain" description="DUF4832" evidence="2">
    <location>
        <begin position="264"/>
        <end position="482"/>
    </location>
</feature>